<dbReference type="Proteomes" id="UP001501570">
    <property type="component" value="Unassembled WGS sequence"/>
</dbReference>
<gene>
    <name evidence="1" type="ORF">GCM10023322_63320</name>
</gene>
<protein>
    <recommendedName>
        <fullName evidence="3">Antibiotic biosynthesis monooxygenase</fullName>
    </recommendedName>
</protein>
<name>A0ABP9SI82_9ACTN</name>
<sequence>MTVNVGVLARFEFKPGYDQEIAQFFAEGRAIVASQPRQTCWYAFRLGATTYGAFAAFASEADRDALLSAGGPKLSASVAHLFAAPPTFDKHDIVEFRPSQP</sequence>
<evidence type="ECO:0000313" key="1">
    <source>
        <dbReference type="EMBL" id="GAA5195828.1"/>
    </source>
</evidence>
<dbReference type="InterPro" id="IPR011008">
    <property type="entry name" value="Dimeric_a/b-barrel"/>
</dbReference>
<dbReference type="SUPFAM" id="SSF54909">
    <property type="entry name" value="Dimeric alpha+beta barrel"/>
    <property type="match status" value="1"/>
</dbReference>
<comment type="caution">
    <text evidence="1">The sequence shown here is derived from an EMBL/GenBank/DDBJ whole genome shotgun (WGS) entry which is preliminary data.</text>
</comment>
<dbReference type="Gene3D" id="3.30.70.100">
    <property type="match status" value="1"/>
</dbReference>
<dbReference type="RefSeq" id="WP_345635835.1">
    <property type="nucleotide sequence ID" value="NZ_BAABJQ010000025.1"/>
</dbReference>
<evidence type="ECO:0008006" key="3">
    <source>
        <dbReference type="Google" id="ProtNLM"/>
    </source>
</evidence>
<accession>A0ABP9SI82</accession>
<organism evidence="1 2">
    <name type="scientific">Rugosimonospora acidiphila</name>
    <dbReference type="NCBI Taxonomy" id="556531"/>
    <lineage>
        <taxon>Bacteria</taxon>
        <taxon>Bacillati</taxon>
        <taxon>Actinomycetota</taxon>
        <taxon>Actinomycetes</taxon>
        <taxon>Micromonosporales</taxon>
        <taxon>Micromonosporaceae</taxon>
        <taxon>Rugosimonospora</taxon>
    </lineage>
</organism>
<proteinExistence type="predicted"/>
<reference evidence="2" key="1">
    <citation type="journal article" date="2019" name="Int. J. Syst. Evol. Microbiol.">
        <title>The Global Catalogue of Microorganisms (GCM) 10K type strain sequencing project: providing services to taxonomists for standard genome sequencing and annotation.</title>
        <authorList>
            <consortium name="The Broad Institute Genomics Platform"/>
            <consortium name="The Broad Institute Genome Sequencing Center for Infectious Disease"/>
            <person name="Wu L."/>
            <person name="Ma J."/>
        </authorList>
    </citation>
    <scope>NUCLEOTIDE SEQUENCE [LARGE SCALE GENOMIC DNA]</scope>
    <source>
        <strain evidence="2">JCM 18304</strain>
    </source>
</reference>
<evidence type="ECO:0000313" key="2">
    <source>
        <dbReference type="Proteomes" id="UP001501570"/>
    </source>
</evidence>
<keyword evidence="2" id="KW-1185">Reference proteome</keyword>
<dbReference type="EMBL" id="BAABJQ010000025">
    <property type="protein sequence ID" value="GAA5195828.1"/>
    <property type="molecule type" value="Genomic_DNA"/>
</dbReference>